<dbReference type="Gene3D" id="2.60.40.10">
    <property type="entry name" value="Immunoglobulins"/>
    <property type="match status" value="1"/>
</dbReference>
<dbReference type="InterPro" id="IPR050640">
    <property type="entry name" value="Bact_2-comp_sensor_kinase"/>
</dbReference>
<dbReference type="InParanoid" id="A0A1H9IJK7"/>
<dbReference type="InterPro" id="IPR011123">
    <property type="entry name" value="Y_Y_Y"/>
</dbReference>
<dbReference type="PANTHER" id="PTHR34220">
    <property type="entry name" value="SENSOR HISTIDINE KINASE YPDA"/>
    <property type="match status" value="1"/>
</dbReference>
<dbReference type="EMBL" id="FOFB01000015">
    <property type="protein sequence ID" value="SEQ74774.1"/>
    <property type="molecule type" value="Genomic_DNA"/>
</dbReference>
<name>A0A1H9IJK7_9BACT</name>
<dbReference type="AlphaFoldDB" id="A0A1H9IJK7"/>
<evidence type="ECO:0000313" key="4">
    <source>
        <dbReference type="EMBL" id="SEQ74774.1"/>
    </source>
</evidence>
<dbReference type="GO" id="GO:0000155">
    <property type="term" value="F:phosphorelay sensor kinase activity"/>
    <property type="evidence" value="ECO:0007669"/>
    <property type="project" value="InterPro"/>
</dbReference>
<dbReference type="InterPro" id="IPR010559">
    <property type="entry name" value="Sig_transdc_His_kin_internal"/>
</dbReference>
<gene>
    <name evidence="4" type="ORF">SAMN05444359_11528</name>
</gene>
<dbReference type="Pfam" id="PF07494">
    <property type="entry name" value="Reg_prop"/>
    <property type="match status" value="3"/>
</dbReference>
<dbReference type="InterPro" id="IPR036890">
    <property type="entry name" value="HATPase_C_sf"/>
</dbReference>
<keyword evidence="2" id="KW-0472">Membrane</keyword>
<sequence>MLFGLFRAKITMAALGSCMERWTATQLRLTTELLCVKKIVQRRPPTTPQCGSLPDHKTIRLPYLSPVLRLLIYTLFFSLTLPLTAQPFGFLNWSVAEGLPQSQASALAEDTHGYLWVGTRGGGVARFDGATFRVYTIADGLGDNFVNGVSIDEEGNVLVATNTGNALLKSGAEVFVATNRRPELPIVVDPPNDTLKSVTAYLSIPGGRSLVGTRNNGLYLLDSKATILKQYTEADGLPQNAIRALLTDRQGRHWIATSGGGISRMIPTGMSHYDLNDGLLGERIYALCEGKNGRLWVGASRQGMQYYDSTGFHRPTVKDPTKGVKITSIVQDEAGDTYFATDGRGIVVLSDSGRVDRITRQEDLPEDWIMRLLPEKEAGKIWAVSYRDAVASIERIDSTFQLTTFTLPDGAAESKFSDAIPHPAGGLLMGTQEGKVLHWNPTSEKLVTYGAANGLPAGPVKALALRRNTQLWVAVAGYGLYFTDLRQVNPTFFPLPPLFRDLSTNIFQLTAAPDRPELWIGTERGVSRLYLNKDGLPDYLRHYGRSEGFLGGETTAASLIDAQENIWFGTMNGLVRYEDDTPGDYLEPPPTFLESINLFYKPLDTADYRLENGVPHFSASNNHLNFRFRAIDLTYPERIRYRWRLGGGEGDWSPPSDESSVRYAGLPSGRYDFAVAATTDGGKTWGEPVEYTFVIESPLWRSTWFLGLVSLLGAIFLIGGFYAFYRRVQTREAAKRKQLEARNEVLELERKALQLQMNPHFIFNALNGIRGLVDGHHDAEARDQISRFAGLMRGILNNSRQASIPLTDEIKTLEDYLRMEQFCQPFSFTFTIHPPGEEDPEEISLPPMLLQPFVENAVLHGLSGKETGGHIDVRFIMRGRRMQCLVEDNGIGRQAAAALRKSRAPGHKSVALEVTRARVEAMKGKLSISDRPEGGTVVDLTIPVETW</sequence>
<dbReference type="GO" id="GO:0016020">
    <property type="term" value="C:membrane"/>
    <property type="evidence" value="ECO:0007669"/>
    <property type="project" value="InterPro"/>
</dbReference>
<dbReference type="InterPro" id="IPR003594">
    <property type="entry name" value="HATPase_dom"/>
</dbReference>
<evidence type="ECO:0000313" key="5">
    <source>
        <dbReference type="Proteomes" id="UP000199021"/>
    </source>
</evidence>
<feature type="transmembrane region" description="Helical" evidence="2">
    <location>
        <begin position="704"/>
        <end position="725"/>
    </location>
</feature>
<keyword evidence="2" id="KW-0812">Transmembrane</keyword>
<dbReference type="Gene3D" id="3.30.565.10">
    <property type="entry name" value="Histidine kinase-like ATPase, C-terminal domain"/>
    <property type="match status" value="1"/>
</dbReference>
<dbReference type="Pfam" id="PF06580">
    <property type="entry name" value="His_kinase"/>
    <property type="match status" value="1"/>
</dbReference>
<dbReference type="SUPFAM" id="SSF55874">
    <property type="entry name" value="ATPase domain of HSP90 chaperone/DNA topoisomerase II/histidine kinase"/>
    <property type="match status" value="1"/>
</dbReference>
<protein>
    <submittedName>
        <fullName evidence="4">Two component regulator propeller</fullName>
    </submittedName>
</protein>
<keyword evidence="2" id="KW-1133">Transmembrane helix</keyword>
<reference evidence="5" key="1">
    <citation type="submission" date="2016-10" db="EMBL/GenBank/DDBJ databases">
        <authorList>
            <person name="Varghese N."/>
            <person name="Submissions S."/>
        </authorList>
    </citation>
    <scope>NUCLEOTIDE SEQUENCE [LARGE SCALE GENOMIC DNA]</scope>
    <source>
        <strain evidence="5">DSM 24740</strain>
    </source>
</reference>
<accession>A0A1H9IJK7</accession>
<organism evidence="4 5">
    <name type="scientific">Neolewinella agarilytica</name>
    <dbReference type="NCBI Taxonomy" id="478744"/>
    <lineage>
        <taxon>Bacteria</taxon>
        <taxon>Pseudomonadati</taxon>
        <taxon>Bacteroidota</taxon>
        <taxon>Saprospiria</taxon>
        <taxon>Saprospirales</taxon>
        <taxon>Lewinellaceae</taxon>
        <taxon>Neolewinella</taxon>
    </lineage>
</organism>
<dbReference type="Pfam" id="PF02518">
    <property type="entry name" value="HATPase_c"/>
    <property type="match status" value="1"/>
</dbReference>
<dbReference type="Gene3D" id="2.130.10.10">
    <property type="entry name" value="YVTN repeat-like/Quinoprotein amine dehydrogenase"/>
    <property type="match status" value="2"/>
</dbReference>
<feature type="domain" description="Histidine kinase/HSP90-like ATPase" evidence="3">
    <location>
        <begin position="844"/>
        <end position="946"/>
    </location>
</feature>
<proteinExistence type="predicted"/>
<dbReference type="Proteomes" id="UP000199021">
    <property type="component" value="Unassembled WGS sequence"/>
</dbReference>
<dbReference type="STRING" id="478744.SAMN05444359_11528"/>
<keyword evidence="5" id="KW-1185">Reference proteome</keyword>
<evidence type="ECO:0000256" key="2">
    <source>
        <dbReference type="SAM" id="Phobius"/>
    </source>
</evidence>
<feature type="coiled-coil region" evidence="1">
    <location>
        <begin position="729"/>
        <end position="758"/>
    </location>
</feature>
<dbReference type="InterPro" id="IPR015943">
    <property type="entry name" value="WD40/YVTN_repeat-like_dom_sf"/>
</dbReference>
<evidence type="ECO:0000256" key="1">
    <source>
        <dbReference type="SAM" id="Coils"/>
    </source>
</evidence>
<dbReference type="Pfam" id="PF07495">
    <property type="entry name" value="Y_Y_Y"/>
    <property type="match status" value="1"/>
</dbReference>
<dbReference type="SMART" id="SM00387">
    <property type="entry name" value="HATPase_c"/>
    <property type="match status" value="1"/>
</dbReference>
<keyword evidence="1" id="KW-0175">Coiled coil</keyword>
<dbReference type="InterPro" id="IPR011110">
    <property type="entry name" value="Reg_prop"/>
</dbReference>
<evidence type="ECO:0000259" key="3">
    <source>
        <dbReference type="SMART" id="SM00387"/>
    </source>
</evidence>
<dbReference type="SUPFAM" id="SSF101898">
    <property type="entry name" value="NHL repeat"/>
    <property type="match status" value="1"/>
</dbReference>
<dbReference type="SUPFAM" id="SSF63829">
    <property type="entry name" value="Calcium-dependent phosphotriesterase"/>
    <property type="match status" value="1"/>
</dbReference>
<dbReference type="InterPro" id="IPR013783">
    <property type="entry name" value="Ig-like_fold"/>
</dbReference>
<dbReference type="PANTHER" id="PTHR34220:SF7">
    <property type="entry name" value="SENSOR HISTIDINE KINASE YPDA"/>
    <property type="match status" value="1"/>
</dbReference>